<dbReference type="EMBL" id="VSSQ01044352">
    <property type="protein sequence ID" value="MPM98166.1"/>
    <property type="molecule type" value="Genomic_DNA"/>
</dbReference>
<proteinExistence type="predicted"/>
<evidence type="ECO:0000313" key="2">
    <source>
        <dbReference type="EMBL" id="MPM98166.1"/>
    </source>
</evidence>
<dbReference type="Gene3D" id="3.30.420.340">
    <property type="entry name" value="UvrC, RNAse H endonuclease domain"/>
    <property type="match status" value="1"/>
</dbReference>
<organism evidence="2">
    <name type="scientific">bioreactor metagenome</name>
    <dbReference type="NCBI Taxonomy" id="1076179"/>
    <lineage>
        <taxon>unclassified sequences</taxon>
        <taxon>metagenomes</taxon>
        <taxon>ecological metagenomes</taxon>
    </lineage>
</organism>
<sequence length="222" mass="25980">MNNFSKQQNYELAAIRRDQINSLNYVISGWQSLSHLYQEIDFKEDKYQKACDQLVLTLSPYFPKLKQINRLEGYDISNLGSKVFVGAMTVYQNGKIDTSQYRQFKINSKVNPDDQFMIKEIVYRRLKHPEWLYPNILMVDGGKPQVSAAHQAIELSNNSKINQIYVIGLAKKFETIVIKTVDDWVEINLPKNSPALQLLQQIRDEAHRFSNRYRKKIISNQF</sequence>
<dbReference type="InterPro" id="IPR001162">
    <property type="entry name" value="UvrC_RNase_H_dom"/>
</dbReference>
<protein>
    <submittedName>
        <fullName evidence="2">UvrABC system protein C</fullName>
    </submittedName>
</protein>
<dbReference type="GO" id="GO:0009380">
    <property type="term" value="C:excinuclease repair complex"/>
    <property type="evidence" value="ECO:0007669"/>
    <property type="project" value="TreeGrafter"/>
</dbReference>
<reference evidence="2" key="1">
    <citation type="submission" date="2019-08" db="EMBL/GenBank/DDBJ databases">
        <authorList>
            <person name="Kucharzyk K."/>
            <person name="Murdoch R.W."/>
            <person name="Higgins S."/>
            <person name="Loffler F."/>
        </authorList>
    </citation>
    <scope>NUCLEOTIDE SEQUENCE</scope>
</reference>
<accession>A0A645E986</accession>
<dbReference type="PROSITE" id="PS50165">
    <property type="entry name" value="UVRC"/>
    <property type="match status" value="1"/>
</dbReference>
<feature type="domain" description="UvrC family homology region profile" evidence="1">
    <location>
        <begin position="31"/>
        <end position="153"/>
    </location>
</feature>
<dbReference type="AlphaFoldDB" id="A0A645E986"/>
<gene>
    <name evidence="2" type="primary">uvrC_42</name>
    <name evidence="2" type="ORF">SDC9_145349</name>
</gene>
<dbReference type="InterPro" id="IPR001943">
    <property type="entry name" value="UVR_dom"/>
</dbReference>
<dbReference type="PANTHER" id="PTHR30562:SF1">
    <property type="entry name" value="UVRABC SYSTEM PROTEIN C"/>
    <property type="match status" value="1"/>
</dbReference>
<comment type="caution">
    <text evidence="2">The sequence shown here is derived from an EMBL/GenBank/DDBJ whole genome shotgun (WGS) entry which is preliminary data.</text>
</comment>
<dbReference type="Pfam" id="PF08459">
    <property type="entry name" value="UvrC_RNaseH_dom"/>
    <property type="match status" value="1"/>
</dbReference>
<dbReference type="PANTHER" id="PTHR30562">
    <property type="entry name" value="UVRC/OXIDOREDUCTASE"/>
    <property type="match status" value="1"/>
</dbReference>
<evidence type="ECO:0000259" key="1">
    <source>
        <dbReference type="PROSITE" id="PS50165"/>
    </source>
</evidence>
<dbReference type="InterPro" id="IPR050066">
    <property type="entry name" value="UvrABC_protein_C"/>
</dbReference>
<dbReference type="Pfam" id="PF02151">
    <property type="entry name" value="UVR"/>
    <property type="match status" value="1"/>
</dbReference>
<dbReference type="GO" id="GO:0009381">
    <property type="term" value="F:excinuclease ABC activity"/>
    <property type="evidence" value="ECO:0007669"/>
    <property type="project" value="InterPro"/>
</dbReference>
<name>A0A645E986_9ZZZZ</name>
<dbReference type="GO" id="GO:0006974">
    <property type="term" value="P:DNA damage response"/>
    <property type="evidence" value="ECO:0007669"/>
    <property type="project" value="TreeGrafter"/>
</dbReference>
<dbReference type="InterPro" id="IPR038476">
    <property type="entry name" value="UvrC_RNase_H_dom_sf"/>
</dbReference>